<dbReference type="CDD" id="cd19870">
    <property type="entry name" value="DSRM_SON-like"/>
    <property type="match status" value="1"/>
</dbReference>
<feature type="compositionally biased region" description="Polar residues" evidence="2">
    <location>
        <begin position="512"/>
        <end position="524"/>
    </location>
</feature>
<dbReference type="Pfam" id="PF17069">
    <property type="entry name" value="RSRP"/>
    <property type="match status" value="1"/>
</dbReference>
<feature type="compositionally biased region" description="Polar residues" evidence="2">
    <location>
        <begin position="534"/>
        <end position="551"/>
    </location>
</feature>
<feature type="compositionally biased region" description="Polar residues" evidence="2">
    <location>
        <begin position="804"/>
        <end position="817"/>
    </location>
</feature>
<dbReference type="EMBL" id="JAHKSW010000026">
    <property type="protein sequence ID" value="KAG7315672.1"/>
    <property type="molecule type" value="Genomic_DNA"/>
</dbReference>
<feature type="compositionally biased region" description="Polar residues" evidence="2">
    <location>
        <begin position="842"/>
        <end position="852"/>
    </location>
</feature>
<feature type="domain" description="DRBM" evidence="3">
    <location>
        <begin position="1499"/>
        <end position="1569"/>
    </location>
</feature>
<dbReference type="Pfam" id="PF14709">
    <property type="entry name" value="DND1_DSRM"/>
    <property type="match status" value="1"/>
</dbReference>
<protein>
    <recommendedName>
        <fullName evidence="7">Protein SON-like</fullName>
    </recommendedName>
</protein>
<sequence>MNKSFNARPLQYNDLRIQNGGWVIGAPQLVQDGQEYMGNAEPAKHPRQDPESEPQWEVVLAPSHTEKMRADVNQKVAPIEKHRQDTEPSKRFVVDLNTGLLKEYVVYNPASNPEFRQGTQNSRVTLVNTRTGQQLPQLSEMQRRAEPLSQFRQGTEYSEPTLMELRKPQMMRSMDKSKVNKQEATHKSYNPVSNPEFRQGTQDSRVTLVDIKTGRQLPQLTEMQRRAEPLSQFRQGTEYSEPTLMELRKPQMMRSMDKSKVNKQEATHKSYNPVSNPEFRQGTQDSRVTLVDIKTGHQLPQLTEMQRRAEPLSQFRQGTEYSEPTLMELRKPQMMRSMDKSKVNKQQATHKSYNPASNPEFRQGTQDSRVTLVNIKTGQQLPQLTEMQRTAEPFEFKQGTEFSLVALMNLRKTQMPAKTPHSAQDTETNEVYPEFKRGIQYSQAQRRHIMDQQRFQALESNEGEQRTAGPLSLTLIEMATNIEQIFRDFVMNKIKEIEDESQDKSHPDKVESNNGASHTEQETGANKEAAQVEALSTSTDKVSNAAFQVNSGKDELNTKHKKSKKHKKHKSKKKKKKHKEVKESSSDVKKKKRKKKKKHKHGEKGKKYDSQSGSSSESESESESEMKPLCETVKTLTGKMPQDLPDIIPKLETASDKPRESKKAKRSSSRSRTSRQDKSVRRQRSRSSSGKQKTRHGSRSRSLRRSSRSRSKSLSRKSPRRPPTQKRWRSRSRSRSQRRNRRSRSQSARRDRHSRSRSRSWENRSRSNVKKSKTSRSKSRSRSQRRDRRSTSSSRSKSRSFSSDQLPQSERQKNSTGAEIKCDGDLSKNLNEAENGDKEKSQTVPLNPSASITKDGIIDDGQVTRSAGSWKPIPFLNAGVSVSGISESDKCITPTMPLDTKDVSIYTSGGSGDLHDTEKKEEITSAELKDSKIFKQKSISPNQRHSKSPPRKRSTSSSPVKRRKSRSSSRNSRKSPMQRKRSRSRKRTRRSKSKSPKRKRSKSHSPGRRRRSRTSERKRSKSRHRSRSKSRRSRSGSRRKRGVFRTRMFSQRDRWKREPSHSPVVILRKKRSTSRTRRSTSKTPPRLTELDKEQLLEIAKANAAAMCAKAGMPIPESLRPKTILQLPLPNPNPTPLPLPLPLPVNLPMGMQGMSNMTMNAAVASMTAATMTAALSGMNALAAMPQLAPLPTITNKPPPSAAPNLNLVTIEEAKKKLAKQANSYSIKELTEKCKKIAESKEEMAVAKPHVSDDEDDDRPFGAVALKENKGITFSLSNPSVKPAVRSEAAFAKEFPVSSGSQHRKKEEDGMYGEWMPVDKKTDKAGTPSASAGAEDQSKASDSVFPEAPSQPVDITLAISERAVAQKRLAENPFDINAMCMLNRAQEQVDAWAQSNTIPGLFTGSTGAQVLSSEELSNSGPQAWIKKDQFLRAAPVSGGMGELLMKKMGWRAGEGLGKHREGTVEPIVIDFKTDRKGLVAEGEKTQKSGNLVMMKDLLGKHPVSALMELCNKKKWPQPEFVMVLHSGPDHRKNFLFKVVVNGCDYQPQTASPNKKHAKAMAATVALQAMGEIAGDSVHSGPQFTAATST</sequence>
<dbReference type="GO" id="GO:0048024">
    <property type="term" value="P:regulation of mRNA splicing, via spliceosome"/>
    <property type="evidence" value="ECO:0007669"/>
    <property type="project" value="TreeGrafter"/>
</dbReference>
<feature type="compositionally biased region" description="Basic residues" evidence="2">
    <location>
        <begin position="662"/>
        <end position="673"/>
    </location>
</feature>
<feature type="compositionally biased region" description="Basic and acidic residues" evidence="2">
    <location>
        <begin position="1050"/>
        <end position="1060"/>
    </location>
</feature>
<dbReference type="SUPFAM" id="SSF54768">
    <property type="entry name" value="dsRNA-binding domain-like"/>
    <property type="match status" value="1"/>
</dbReference>
<evidence type="ECO:0000256" key="1">
    <source>
        <dbReference type="PROSITE-ProRule" id="PRU00266"/>
    </source>
</evidence>
<dbReference type="PROSITE" id="PS50174">
    <property type="entry name" value="G_PATCH"/>
    <property type="match status" value="1"/>
</dbReference>
<feature type="compositionally biased region" description="Basic and acidic residues" evidence="2">
    <location>
        <begin position="502"/>
        <end position="511"/>
    </location>
</feature>
<accession>A0A9D3N4N0</accession>
<feature type="compositionally biased region" description="Basic residues" evidence="2">
    <location>
        <begin position="589"/>
        <end position="604"/>
    </location>
</feature>
<proteinExistence type="predicted"/>
<dbReference type="InterPro" id="IPR000467">
    <property type="entry name" value="G_patch_dom"/>
</dbReference>
<dbReference type="OrthoDB" id="786951at2759"/>
<feature type="compositionally biased region" description="Basic residues" evidence="2">
    <location>
        <begin position="559"/>
        <end position="579"/>
    </location>
</feature>
<dbReference type="PANTHER" id="PTHR46528">
    <property type="entry name" value="PROTEIN SON"/>
    <property type="match status" value="1"/>
</dbReference>
<reference evidence="5 6" key="1">
    <citation type="submission" date="2021-06" db="EMBL/GenBank/DDBJ databases">
        <title>Chromosome-level genome assembly of the red-tail catfish (Hemibagrus wyckioides).</title>
        <authorList>
            <person name="Shao F."/>
        </authorList>
    </citation>
    <scope>NUCLEOTIDE SEQUENCE [LARGE SCALE GENOMIC DNA]</scope>
    <source>
        <strain evidence="5">EC202008001</strain>
        <tissue evidence="5">Blood</tissue>
    </source>
</reference>
<feature type="region of interest" description="Disordered" evidence="2">
    <location>
        <begin position="1294"/>
        <end position="1346"/>
    </location>
</feature>
<evidence type="ECO:0000313" key="5">
    <source>
        <dbReference type="EMBL" id="KAG7315672.1"/>
    </source>
</evidence>
<evidence type="ECO:0000259" key="4">
    <source>
        <dbReference type="PROSITE" id="PS50174"/>
    </source>
</evidence>
<organism evidence="5 6">
    <name type="scientific">Hemibagrus wyckioides</name>
    <dbReference type="NCBI Taxonomy" id="337641"/>
    <lineage>
        <taxon>Eukaryota</taxon>
        <taxon>Metazoa</taxon>
        <taxon>Chordata</taxon>
        <taxon>Craniata</taxon>
        <taxon>Vertebrata</taxon>
        <taxon>Euteleostomi</taxon>
        <taxon>Actinopterygii</taxon>
        <taxon>Neopterygii</taxon>
        <taxon>Teleostei</taxon>
        <taxon>Ostariophysi</taxon>
        <taxon>Siluriformes</taxon>
        <taxon>Bagridae</taxon>
        <taxon>Hemibagrus</taxon>
    </lineage>
</organism>
<dbReference type="SMART" id="SM00443">
    <property type="entry name" value="G_patch"/>
    <property type="match status" value="1"/>
</dbReference>
<feature type="compositionally biased region" description="Basic residues" evidence="2">
    <location>
        <begin position="1067"/>
        <end position="1080"/>
    </location>
</feature>
<keyword evidence="1" id="KW-0694">RNA-binding</keyword>
<dbReference type="InterPro" id="IPR032922">
    <property type="entry name" value="SON"/>
</dbReference>
<dbReference type="Proteomes" id="UP000824219">
    <property type="component" value="Linkage Group LG26"/>
</dbReference>
<feature type="compositionally biased region" description="Basic residues" evidence="2">
    <location>
        <begin position="767"/>
        <end position="788"/>
    </location>
</feature>
<dbReference type="PANTHER" id="PTHR46528:SF1">
    <property type="entry name" value="PROTEIN SON"/>
    <property type="match status" value="1"/>
</dbReference>
<name>A0A9D3N4N0_9TELE</name>
<dbReference type="Pfam" id="PF01585">
    <property type="entry name" value="G-patch"/>
    <property type="match status" value="1"/>
</dbReference>
<evidence type="ECO:0000259" key="3">
    <source>
        <dbReference type="PROSITE" id="PS50137"/>
    </source>
</evidence>
<feature type="region of interest" description="Disordered" evidence="2">
    <location>
        <begin position="891"/>
        <end position="1088"/>
    </location>
</feature>
<feature type="region of interest" description="Disordered" evidence="2">
    <location>
        <begin position="498"/>
        <end position="874"/>
    </location>
</feature>
<keyword evidence="6" id="KW-1185">Reference proteome</keyword>
<comment type="caution">
    <text evidence="5">The sequence shown here is derived from an EMBL/GenBank/DDBJ whole genome shotgun (WGS) entry which is preliminary data.</text>
</comment>
<evidence type="ECO:0000313" key="6">
    <source>
        <dbReference type="Proteomes" id="UP000824219"/>
    </source>
</evidence>
<dbReference type="GO" id="GO:0051726">
    <property type="term" value="P:regulation of cell cycle"/>
    <property type="evidence" value="ECO:0007669"/>
    <property type="project" value="InterPro"/>
</dbReference>
<evidence type="ECO:0008006" key="7">
    <source>
        <dbReference type="Google" id="ProtNLM"/>
    </source>
</evidence>
<feature type="compositionally biased region" description="Basic and acidic residues" evidence="2">
    <location>
        <begin position="913"/>
        <end position="933"/>
    </location>
</feature>
<dbReference type="GO" id="GO:0003723">
    <property type="term" value="F:RNA binding"/>
    <property type="evidence" value="ECO:0007669"/>
    <property type="project" value="UniProtKB-UniRule"/>
</dbReference>
<feature type="compositionally biased region" description="Basic residues" evidence="2">
    <location>
        <begin position="692"/>
        <end position="744"/>
    </location>
</feature>
<evidence type="ECO:0000256" key="2">
    <source>
        <dbReference type="SAM" id="MobiDB-lite"/>
    </source>
</evidence>
<dbReference type="InterPro" id="IPR014720">
    <property type="entry name" value="dsRBD_dom"/>
</dbReference>
<feature type="compositionally biased region" description="Low complexity" evidence="2">
    <location>
        <begin position="791"/>
        <end position="803"/>
    </location>
</feature>
<feature type="compositionally biased region" description="Basic residues" evidence="2">
    <location>
        <begin position="944"/>
        <end position="1044"/>
    </location>
</feature>
<dbReference type="SMART" id="SM00358">
    <property type="entry name" value="DSRM"/>
    <property type="match status" value="1"/>
</dbReference>
<dbReference type="PROSITE" id="PS50137">
    <property type="entry name" value="DS_RBD"/>
    <property type="match status" value="1"/>
</dbReference>
<dbReference type="Gene3D" id="3.30.160.20">
    <property type="match status" value="1"/>
</dbReference>
<gene>
    <name evidence="5" type="ORF">KOW79_020538</name>
</gene>
<feature type="domain" description="G-patch" evidence="4">
    <location>
        <begin position="1435"/>
        <end position="1481"/>
    </location>
</feature>
<dbReference type="FunFam" id="3.30.160.20:FF:000053">
    <property type="entry name" value="protein SON isoform X1"/>
    <property type="match status" value="1"/>
</dbReference>